<keyword evidence="1" id="KW-0472">Membrane</keyword>
<sequence>MTKCGECPTLACVAKSQLLVDDTYNSDNNSSNSSSPTNRVALIAGVTAGLVTIALSAILIIVFVRRNQGRKIERPLPAINVVPSSTSNLDNNNNQSFIDYIIQKSIDDNHPQLPFILGACSPLIPRLEASGSSVLASHVIRRSLNLQSSSSLPMMANINRSSSVKLTKYDYLPGELRRAVSVKKNDPTASHSSSITRVDSANSDKIVCAKPIIVRIIRNEEGNKKILKVPHESLESSLISSSSSIHTNTSGSIHFYFCPLTESQASIKTNKSSHSTLADGEITVIYDPSST</sequence>
<gene>
    <name evidence="2" type="ORF">RO3G_09338</name>
</gene>
<dbReference type="Proteomes" id="UP000009138">
    <property type="component" value="Unassembled WGS sequence"/>
</dbReference>
<dbReference type="GeneID" id="93616304"/>
<reference evidence="2 3" key="1">
    <citation type="journal article" date="2009" name="PLoS Genet.">
        <title>Genomic analysis of the basal lineage fungus Rhizopus oryzae reveals a whole-genome duplication.</title>
        <authorList>
            <person name="Ma L.-J."/>
            <person name="Ibrahim A.S."/>
            <person name="Skory C."/>
            <person name="Grabherr M.G."/>
            <person name="Burger G."/>
            <person name="Butler M."/>
            <person name="Elias M."/>
            <person name="Idnurm A."/>
            <person name="Lang B.F."/>
            <person name="Sone T."/>
            <person name="Abe A."/>
            <person name="Calvo S.E."/>
            <person name="Corrochano L.M."/>
            <person name="Engels R."/>
            <person name="Fu J."/>
            <person name="Hansberg W."/>
            <person name="Kim J.-M."/>
            <person name="Kodira C.D."/>
            <person name="Koehrsen M.J."/>
            <person name="Liu B."/>
            <person name="Miranda-Saavedra D."/>
            <person name="O'Leary S."/>
            <person name="Ortiz-Castellanos L."/>
            <person name="Poulter R."/>
            <person name="Rodriguez-Romero J."/>
            <person name="Ruiz-Herrera J."/>
            <person name="Shen Y.-Q."/>
            <person name="Zeng Q."/>
            <person name="Galagan J."/>
            <person name="Birren B.W."/>
            <person name="Cuomo C.A."/>
            <person name="Wickes B.L."/>
        </authorList>
    </citation>
    <scope>NUCLEOTIDE SEQUENCE [LARGE SCALE GENOMIC DNA]</scope>
    <source>
        <strain evidence="3">RA 99-880 / ATCC MYA-4621 / FGSC 9543 / NRRL 43880</strain>
    </source>
</reference>
<feature type="transmembrane region" description="Helical" evidence="1">
    <location>
        <begin position="40"/>
        <end position="64"/>
    </location>
</feature>
<keyword evidence="3" id="KW-1185">Reference proteome</keyword>
<keyword evidence="1" id="KW-0812">Transmembrane</keyword>
<protein>
    <submittedName>
        <fullName evidence="2">Uncharacterized protein</fullName>
    </submittedName>
</protein>
<dbReference type="EMBL" id="CH476738">
    <property type="protein sequence ID" value="EIE84628.1"/>
    <property type="molecule type" value="Genomic_DNA"/>
</dbReference>
<accession>I1C848</accession>
<dbReference type="OrthoDB" id="2284384at2759"/>
<dbReference type="eggNOG" id="ENOG502TAD7">
    <property type="taxonomic scope" value="Eukaryota"/>
</dbReference>
<organism evidence="2 3">
    <name type="scientific">Rhizopus delemar (strain RA 99-880 / ATCC MYA-4621 / FGSC 9543 / NRRL 43880)</name>
    <name type="common">Mucormycosis agent</name>
    <name type="synonym">Rhizopus arrhizus var. delemar</name>
    <dbReference type="NCBI Taxonomy" id="246409"/>
    <lineage>
        <taxon>Eukaryota</taxon>
        <taxon>Fungi</taxon>
        <taxon>Fungi incertae sedis</taxon>
        <taxon>Mucoromycota</taxon>
        <taxon>Mucoromycotina</taxon>
        <taxon>Mucoromycetes</taxon>
        <taxon>Mucorales</taxon>
        <taxon>Mucorineae</taxon>
        <taxon>Rhizopodaceae</taxon>
        <taxon>Rhizopus</taxon>
    </lineage>
</organism>
<evidence type="ECO:0000313" key="2">
    <source>
        <dbReference type="EMBL" id="EIE84628.1"/>
    </source>
</evidence>
<evidence type="ECO:0000256" key="1">
    <source>
        <dbReference type="SAM" id="Phobius"/>
    </source>
</evidence>
<keyword evidence="1" id="KW-1133">Transmembrane helix</keyword>
<name>I1C848_RHIO9</name>
<dbReference type="RefSeq" id="XP_067520024.1">
    <property type="nucleotide sequence ID" value="XM_067663923.1"/>
</dbReference>
<dbReference type="VEuPathDB" id="FungiDB:RO3G_09338"/>
<proteinExistence type="predicted"/>
<dbReference type="OMA" id="CAKPTMV"/>
<evidence type="ECO:0000313" key="3">
    <source>
        <dbReference type="Proteomes" id="UP000009138"/>
    </source>
</evidence>
<dbReference type="InParanoid" id="I1C848"/>
<dbReference type="AlphaFoldDB" id="I1C848"/>